<dbReference type="InterPro" id="IPR006076">
    <property type="entry name" value="FAD-dep_OxRdtase"/>
</dbReference>
<keyword evidence="5" id="KW-1185">Reference proteome</keyword>
<proteinExistence type="predicted"/>
<evidence type="ECO:0000313" key="5">
    <source>
        <dbReference type="Proteomes" id="UP000309450"/>
    </source>
</evidence>
<dbReference type="InterPro" id="IPR036188">
    <property type="entry name" value="FAD/NAD-bd_sf"/>
</dbReference>
<feature type="domain" description="FAD dependent oxidoreductase" evidence="3">
    <location>
        <begin position="135"/>
        <end position="467"/>
    </location>
</feature>
<dbReference type="OrthoDB" id="8993739at2"/>
<reference evidence="4 5" key="1">
    <citation type="submission" date="2019-04" db="EMBL/GenBank/DDBJ databases">
        <title>Draft genome sequence of Gemmobacter aestuarii sp. nov.</title>
        <authorList>
            <person name="Hameed A."/>
            <person name="Lin S.-Y."/>
            <person name="Shahina M."/>
            <person name="Lai W.-A."/>
            <person name="Young C.-C."/>
        </authorList>
    </citation>
    <scope>NUCLEOTIDE SEQUENCE [LARGE SCALE GENOMIC DNA]</scope>
    <source>
        <strain evidence="4 5">CC-PW-75</strain>
    </source>
</reference>
<dbReference type="Proteomes" id="UP000309450">
    <property type="component" value="Unassembled WGS sequence"/>
</dbReference>
<dbReference type="SUPFAM" id="SSF51905">
    <property type="entry name" value="FAD/NAD(P)-binding domain"/>
    <property type="match status" value="1"/>
</dbReference>
<accession>A0A4S3MM87</accession>
<dbReference type="Gene3D" id="3.50.50.60">
    <property type="entry name" value="FAD/NAD(P)-binding domain"/>
    <property type="match status" value="1"/>
</dbReference>
<gene>
    <name evidence="4" type="ORF">E7811_12285</name>
</gene>
<evidence type="ECO:0000256" key="1">
    <source>
        <dbReference type="ARBA" id="ARBA00023002"/>
    </source>
</evidence>
<feature type="compositionally biased region" description="Basic and acidic residues" evidence="2">
    <location>
        <begin position="65"/>
        <end position="77"/>
    </location>
</feature>
<comment type="caution">
    <text evidence="4">The sequence shown here is derived from an EMBL/GenBank/DDBJ whole genome shotgun (WGS) entry which is preliminary data.</text>
</comment>
<keyword evidence="1" id="KW-0560">Oxidoreductase</keyword>
<evidence type="ECO:0000313" key="4">
    <source>
        <dbReference type="EMBL" id="THD82922.1"/>
    </source>
</evidence>
<dbReference type="GO" id="GO:0005737">
    <property type="term" value="C:cytoplasm"/>
    <property type="evidence" value="ECO:0007669"/>
    <property type="project" value="TreeGrafter"/>
</dbReference>
<dbReference type="PANTHER" id="PTHR13847">
    <property type="entry name" value="SARCOSINE DEHYDROGENASE-RELATED"/>
    <property type="match status" value="1"/>
</dbReference>
<evidence type="ECO:0000256" key="2">
    <source>
        <dbReference type="SAM" id="MobiDB-lite"/>
    </source>
</evidence>
<feature type="region of interest" description="Disordered" evidence="2">
    <location>
        <begin position="57"/>
        <end position="102"/>
    </location>
</feature>
<dbReference type="Gene3D" id="3.30.9.10">
    <property type="entry name" value="D-Amino Acid Oxidase, subunit A, domain 2"/>
    <property type="match status" value="1"/>
</dbReference>
<organism evidence="4 5">
    <name type="scientific">Aliigemmobacter aestuarii</name>
    <dbReference type="NCBI Taxonomy" id="1445661"/>
    <lineage>
        <taxon>Bacteria</taxon>
        <taxon>Pseudomonadati</taxon>
        <taxon>Pseudomonadota</taxon>
        <taxon>Alphaproteobacteria</taxon>
        <taxon>Rhodobacterales</taxon>
        <taxon>Paracoccaceae</taxon>
        <taxon>Aliigemmobacter</taxon>
    </lineage>
</organism>
<dbReference type="EMBL" id="SSND01000003">
    <property type="protein sequence ID" value="THD82922.1"/>
    <property type="molecule type" value="Genomic_DNA"/>
</dbReference>
<evidence type="ECO:0000259" key="3">
    <source>
        <dbReference type="Pfam" id="PF01266"/>
    </source>
</evidence>
<sequence>MPRGASGDEGARAWAHRDDVLGHGACCGDRRIGDLCHGQGRDAGHDPRHRTGKRAFRHHLQRHRSGLDPHRILEPGRDRRRPPHPGGPPRPPRRDCQRRPVSGVGWLQLSDRADDRGRWRQHDTGIQGGALSAPHVAIVGAGVIGAAVAFRLARAGARVTVVDAGLPAAQASGRSFGWINASFFLNAAHFALRSEAMAAHHRLDADLPHGTTTWPGCLWWEETGEAFDRTEARLRGLGYPVAVLDRQALAARLPHMAAIPDRALHFPTEGVTDTARLTRRLLAASGAEVWTGCPVTGVETASGRACGLRLASGRIGADHVVLAAGTGTPDLLAPLGIALALPDRPGVLVATRPLARVLDPVIVTPDQEIRQDAAGRLIAPAAASHQSDRADRLAAPPGVLADATIERLRAMFPGQAIALESATVGWRPVPADGLPVIGAAPLPGLWLAVMHSGATLCALAGEIMAAMILKGETHPLAAPFAATRPGLDRITAG</sequence>
<name>A0A4S3MM87_9RHOB</name>
<dbReference type="GO" id="GO:0016491">
    <property type="term" value="F:oxidoreductase activity"/>
    <property type="evidence" value="ECO:0007669"/>
    <property type="project" value="UniProtKB-KW"/>
</dbReference>
<dbReference type="Pfam" id="PF01266">
    <property type="entry name" value="DAO"/>
    <property type="match status" value="1"/>
</dbReference>
<protein>
    <submittedName>
        <fullName evidence="4">FAD-binding oxidoreductase</fullName>
    </submittedName>
</protein>
<dbReference type="AlphaFoldDB" id="A0A4S3MM87"/>